<dbReference type="Gene3D" id="1.10.10.140">
    <property type="entry name" value="Cytochrome c oxidase, subunit VIb"/>
    <property type="match status" value="1"/>
</dbReference>
<evidence type="ECO:0000313" key="6">
    <source>
        <dbReference type="Proteomes" id="UP000694541"/>
    </source>
</evidence>
<evidence type="ECO:0000256" key="2">
    <source>
        <dbReference type="ARBA" id="ARBA00023128"/>
    </source>
</evidence>
<dbReference type="PROSITE" id="PS51808">
    <property type="entry name" value="CHCH"/>
    <property type="match status" value="1"/>
</dbReference>
<evidence type="ECO:0000256" key="3">
    <source>
        <dbReference type="ARBA" id="ARBA00023157"/>
    </source>
</evidence>
<feature type="region of interest" description="Disordered" evidence="4">
    <location>
        <begin position="1"/>
        <end position="76"/>
    </location>
</feature>
<dbReference type="PANTHER" id="PTHR46690:SF1">
    <property type="entry name" value="CYTOCHROME C OXIDASE ASSEMBLY FACTOR 6 HOMOLOG"/>
    <property type="match status" value="1"/>
</dbReference>
<sequence length="245" mass="26740">GGHSCGPAREAHRRWGFNHASRRPTAPSPPPHSGQRHRGRACGDGTAAARRIWGSSAARRGGTTGPPANPSRDGRSCACALRKASRRFRQRDLRRGRPGPAGECGALRGRGRGRGRGLPCRSGTPLARRLGTAGRAASGPAVEAARVRSRPGVSGNGCSVFRAVVKMSAPTMEERKACWGARDEFWQCLDRHGDDASQCEKLRLSFESRCPQQWVKHFDKRRDFLKYKRKLETEGYHPPEAAGKS</sequence>
<feature type="compositionally biased region" description="Basic residues" evidence="4">
    <location>
        <begin position="11"/>
        <end position="22"/>
    </location>
</feature>
<dbReference type="InterPro" id="IPR048280">
    <property type="entry name" value="COX6B-like"/>
</dbReference>
<keyword evidence="3" id="KW-1015">Disulfide bond</keyword>
<protein>
    <recommendedName>
        <fullName evidence="7">Cytochrome c oxidase assembly factor 6</fullName>
    </recommendedName>
</protein>
<dbReference type="GO" id="GO:0042775">
    <property type="term" value="P:mitochondrial ATP synthesis coupled electron transport"/>
    <property type="evidence" value="ECO:0007669"/>
    <property type="project" value="TreeGrafter"/>
</dbReference>
<dbReference type="InterPro" id="IPR042289">
    <property type="entry name" value="COA6"/>
</dbReference>
<dbReference type="SUPFAM" id="SSF47694">
    <property type="entry name" value="Cytochrome c oxidase subunit h"/>
    <property type="match status" value="1"/>
</dbReference>
<feature type="region of interest" description="Disordered" evidence="4">
    <location>
        <begin position="88"/>
        <end position="138"/>
    </location>
</feature>
<name>A0A8B9RU51_9AVES</name>
<feature type="compositionally biased region" description="Low complexity" evidence="4">
    <location>
        <begin position="126"/>
        <end position="137"/>
    </location>
</feature>
<dbReference type="Ensembl" id="ENSANIT00000011130.1">
    <property type="protein sequence ID" value="ENSANIP00000010754.1"/>
    <property type="gene ID" value="ENSANIG00000007288.1"/>
</dbReference>
<reference evidence="5" key="2">
    <citation type="submission" date="2025-09" db="UniProtKB">
        <authorList>
            <consortium name="Ensembl"/>
        </authorList>
    </citation>
    <scope>IDENTIFICATION</scope>
</reference>
<evidence type="ECO:0008006" key="7">
    <source>
        <dbReference type="Google" id="ProtNLM"/>
    </source>
</evidence>
<dbReference type="AlphaFoldDB" id="A0A8B9RU51"/>
<evidence type="ECO:0000256" key="4">
    <source>
        <dbReference type="SAM" id="MobiDB-lite"/>
    </source>
</evidence>
<dbReference type="InterPro" id="IPR036549">
    <property type="entry name" value="CX6/COA6-like_sf"/>
</dbReference>
<accession>A0A8B9RU51</accession>
<evidence type="ECO:0000313" key="5">
    <source>
        <dbReference type="Ensembl" id="ENSANIP00000010754.1"/>
    </source>
</evidence>
<proteinExistence type="predicted"/>
<dbReference type="Proteomes" id="UP000694541">
    <property type="component" value="Unplaced"/>
</dbReference>
<dbReference type="Pfam" id="PF02297">
    <property type="entry name" value="COX6B"/>
    <property type="match status" value="1"/>
</dbReference>
<dbReference type="GO" id="GO:0005739">
    <property type="term" value="C:mitochondrion"/>
    <property type="evidence" value="ECO:0007669"/>
    <property type="project" value="UniProtKB-SubCell"/>
</dbReference>
<reference evidence="5" key="1">
    <citation type="submission" date="2025-08" db="UniProtKB">
        <authorList>
            <consortium name="Ensembl"/>
        </authorList>
    </citation>
    <scope>IDENTIFICATION</scope>
</reference>
<comment type="subcellular location">
    <subcellularLocation>
        <location evidence="1">Mitochondrion</location>
    </subcellularLocation>
</comment>
<keyword evidence="6" id="KW-1185">Reference proteome</keyword>
<keyword evidence="2" id="KW-0496">Mitochondrion</keyword>
<evidence type="ECO:0000256" key="1">
    <source>
        <dbReference type="ARBA" id="ARBA00004173"/>
    </source>
</evidence>
<organism evidence="5 6">
    <name type="scientific">Accipiter nisus</name>
    <name type="common">Eurasian sparrowhawk</name>
    <dbReference type="NCBI Taxonomy" id="211598"/>
    <lineage>
        <taxon>Eukaryota</taxon>
        <taxon>Metazoa</taxon>
        <taxon>Chordata</taxon>
        <taxon>Craniata</taxon>
        <taxon>Vertebrata</taxon>
        <taxon>Euteleostomi</taxon>
        <taxon>Archelosauria</taxon>
        <taxon>Archosauria</taxon>
        <taxon>Dinosauria</taxon>
        <taxon>Saurischia</taxon>
        <taxon>Theropoda</taxon>
        <taxon>Coelurosauria</taxon>
        <taxon>Aves</taxon>
        <taxon>Neognathae</taxon>
        <taxon>Neoaves</taxon>
        <taxon>Telluraves</taxon>
        <taxon>Accipitrimorphae</taxon>
        <taxon>Accipitriformes</taxon>
        <taxon>Accipitridae</taxon>
        <taxon>Accipitrinae</taxon>
        <taxon>Accipiter</taxon>
    </lineage>
</organism>
<dbReference type="PANTHER" id="PTHR46690">
    <property type="entry name" value="CYTOCHROME C OXIDASE ASSEMBLY FACTOR 6 HOMOLOG"/>
    <property type="match status" value="1"/>
</dbReference>
<dbReference type="GO" id="GO:0008535">
    <property type="term" value="P:respiratory chain complex IV assembly"/>
    <property type="evidence" value="ECO:0007669"/>
    <property type="project" value="InterPro"/>
</dbReference>